<dbReference type="GO" id="GO:0046872">
    <property type="term" value="F:metal ion binding"/>
    <property type="evidence" value="ECO:0007669"/>
    <property type="project" value="UniProtKB-KW"/>
</dbReference>
<dbReference type="GO" id="GO:0008239">
    <property type="term" value="F:dipeptidyl-peptidase activity"/>
    <property type="evidence" value="ECO:0007669"/>
    <property type="project" value="TreeGrafter"/>
</dbReference>
<organism evidence="3 4">
    <name type="scientific">Beauveria bassiana D1-5</name>
    <dbReference type="NCBI Taxonomy" id="1245745"/>
    <lineage>
        <taxon>Eukaryota</taxon>
        <taxon>Fungi</taxon>
        <taxon>Dikarya</taxon>
        <taxon>Ascomycota</taxon>
        <taxon>Pezizomycotina</taxon>
        <taxon>Sordariomycetes</taxon>
        <taxon>Hypocreomycetidae</taxon>
        <taxon>Hypocreales</taxon>
        <taxon>Cordycipitaceae</taxon>
        <taxon>Beauveria</taxon>
    </lineage>
</organism>
<proteinExistence type="predicted"/>
<evidence type="ECO:0000256" key="2">
    <source>
        <dbReference type="ARBA" id="ARBA00022801"/>
    </source>
</evidence>
<dbReference type="GO" id="GO:0005737">
    <property type="term" value="C:cytoplasm"/>
    <property type="evidence" value="ECO:0007669"/>
    <property type="project" value="TreeGrafter"/>
</dbReference>
<dbReference type="eggNOG" id="KOG3675">
    <property type="taxonomic scope" value="Eukaryota"/>
</dbReference>
<dbReference type="Gene3D" id="3.30.540.30">
    <property type="match status" value="2"/>
</dbReference>
<dbReference type="Proteomes" id="UP000030106">
    <property type="component" value="Unassembled WGS sequence"/>
</dbReference>
<evidence type="ECO:0000313" key="4">
    <source>
        <dbReference type="Proteomes" id="UP000030106"/>
    </source>
</evidence>
<comment type="caution">
    <text evidence="3">The sequence shown here is derived from an EMBL/GenBank/DDBJ whole genome shotgun (WGS) entry which is preliminary data.</text>
</comment>
<protein>
    <submittedName>
        <fullName evidence="3">Dipeptidyl peptidase 3</fullName>
    </submittedName>
</protein>
<dbReference type="OrthoDB" id="4694525at2759"/>
<keyword evidence="2" id="KW-0378">Hydrolase</keyword>
<evidence type="ECO:0000313" key="3">
    <source>
        <dbReference type="EMBL" id="KGQ03455.1"/>
    </source>
</evidence>
<dbReference type="PANTHER" id="PTHR23422:SF11">
    <property type="entry name" value="DIPEPTIDYL PEPTIDASE 3"/>
    <property type="match status" value="1"/>
</dbReference>
<accession>A0A0A2VBI4</accession>
<dbReference type="AlphaFoldDB" id="A0A0A2VBI4"/>
<dbReference type="HOGENOM" id="CLU_011977_1_0_1"/>
<reference evidence="3 4" key="1">
    <citation type="submission" date="2012-10" db="EMBL/GenBank/DDBJ databases">
        <title>Genome sequencing and analysis of entomopathogenic fungi Beauveria bassiana D1-5.</title>
        <authorList>
            <person name="Li Q."/>
            <person name="Wang L."/>
            <person name="Zhang Z."/>
            <person name="Wang Q."/>
            <person name="Ren J."/>
            <person name="Wang M."/>
            <person name="Xu W."/>
            <person name="Wang J."/>
            <person name="Lu Y."/>
            <person name="Du Q."/>
            <person name="Sun Z."/>
        </authorList>
    </citation>
    <scope>NUCLEOTIDE SEQUENCE [LARGE SCALE GENOMIC DNA]</scope>
    <source>
        <strain evidence="3 4">D1-5</strain>
    </source>
</reference>
<dbReference type="Pfam" id="PF03571">
    <property type="entry name" value="Peptidase_M49"/>
    <property type="match status" value="1"/>
</dbReference>
<gene>
    <name evidence="3" type="ORF">BBAD15_g11315</name>
</gene>
<sequence length="745" mass="83389">MASPGQSRHSMTTYQLSIKDVFDSLSQNEQLYAHHLSQAAWHGSRIILGQTSSEGTGIFDFILELHKACGGEWTQFVQRFGISEEEMDNFLDYSGMFMSKLNNFCGEGDRKIVPQLSADSLRKMASISPAATAALEKVIERMLSSTPSTLGLSDSTYYPGDTRITKDEIAAIARVMQKHSIEPENTRICKSADGNSAIYNILQASAQTNATLESHLKGSAIPINALEPEVGDWQLENASIRLERGDYSEEMSKICEHLLKAVRFSANDGQARVLMNYVESFTTGSLEAYRRAMKWWVADHNPRVESNFGFVEPYRDPYGVRCEWRGVVSIADVQQTAKLAALVDNSAKFIRTLPWAVLDVNDGKGPFEKTEFQAPSFSIVHALAFVCSNVWEASNVPNVSTRHSNAGQLANSSGTCMQYNDIRETCGFKNIVYANRMNANADPQRPFHWVHPSEAHEFKKVNHIIRFVTTSIHELLGHGTGKLLSETSAGVYNFDPERAPINSLTGKPVQSWYRPGQTWTSVFEKLAGTVEECRAMLISYHLGDGKDMLSLFGYDDDSDIKADDREHYYSACVVFYSSANILVVIYNMYLHIGVEGLRALQAFNVEEQLWGSPHANANYAIFKHLMVDADGLFTVHCDQTAGVLYVRVDRSKIRSNGKPSIGRMLHRIHVWRCTADIGPCRPFYEALSAVDGQYEVWRKIVASKPEPPWKFVQANTILRDDGHVELKVYEESNEGTIQSFADRGV</sequence>
<dbReference type="InterPro" id="IPR039461">
    <property type="entry name" value="Peptidase_M49"/>
</dbReference>
<dbReference type="EMBL" id="ANFO01001220">
    <property type="protein sequence ID" value="KGQ03455.1"/>
    <property type="molecule type" value="Genomic_DNA"/>
</dbReference>
<evidence type="ECO:0000256" key="1">
    <source>
        <dbReference type="ARBA" id="ARBA00022723"/>
    </source>
</evidence>
<name>A0A0A2VBI4_BEABA</name>
<dbReference type="PANTHER" id="PTHR23422">
    <property type="entry name" value="DIPEPTIDYL PEPTIDASE III-RELATED"/>
    <property type="match status" value="1"/>
</dbReference>
<keyword evidence="1" id="KW-0479">Metal-binding</keyword>